<dbReference type="AlphaFoldDB" id="A0AA40BU90"/>
<dbReference type="InterPro" id="IPR016024">
    <property type="entry name" value="ARM-type_fold"/>
</dbReference>
<proteinExistence type="predicted"/>
<feature type="compositionally biased region" description="Basic and acidic residues" evidence="6">
    <location>
        <begin position="603"/>
        <end position="612"/>
    </location>
</feature>
<evidence type="ECO:0000256" key="6">
    <source>
        <dbReference type="SAM" id="MobiDB-lite"/>
    </source>
</evidence>
<dbReference type="InterPro" id="IPR000225">
    <property type="entry name" value="Armadillo"/>
</dbReference>
<protein>
    <submittedName>
        <fullName evidence="7">Armadillo repeat protein</fullName>
    </submittedName>
</protein>
<dbReference type="GO" id="GO:0034657">
    <property type="term" value="C:GID complex"/>
    <property type="evidence" value="ECO:0007669"/>
    <property type="project" value="TreeGrafter"/>
</dbReference>
<evidence type="ECO:0000256" key="4">
    <source>
        <dbReference type="ARBA" id="ARBA00022737"/>
    </source>
</evidence>
<sequence length="1023" mass="111802">MARIQSPPILSQIRVARSYSEQTAALRALKDDIVGHVQRKERWIESGILESLVKTLQTVRSPSIRSGEDTYSNAGQPRPLADSERVRLLSLELIASFASGGPSFLAPLRAVNAIPAILSHISPSENPPQLVLTALRALRDIADASALASPSPFDDVTALSDLLFKPQHLNSMNTVLASTSDAVATQEQKCIVANLISRLCKTPQHQNLLAGQGILDSLASQLASFAVLRGEVIPGAEVLARSDGLDDMIPDPAPLGLDLAPVLEAISTIIADSRYRACMLMYSPAMLAIFPNAEFTPATKEAKAARNALEVSGLSTARSRNPAAMEYLLPVVPITQPRSLSALAQFPPLGFSPSSDNLVSAARPITTKFSGWDPSRFDSAGSNGDADAEDAESPLIPWLIHLVRTTDGLERVMAASVLATLYKAGFALPEREVAIGLLVVPLLCTLIRDHDKPLPPTVQSSSFIDRDVALDWAILERTPAVLARLLADSDYLQQAAQECGAMKMVHKLLKDAYEPLKVQIASRPWSPNPEHSTPREDGLPTCSVGVPGHLPVYAHNIKMRESMLKLVAGLVANKEDYRKAIADHDVLPYIVESLSATPSKPKNAKEKSKAEKDGDEEDMEIHRESSPYGSNPNAVIMAACHVIRVLSRSPSNLRTVLTDHGVAKPIFRLLKHNVADIQIAACGAVCNLVLNHSPMRETLLELGVLKVLCEQARSGNPGLRLNAMWALKHLVDKAGDGLKKQALQELEPGYLTRLICDDIEDRALHTRAQMEQQLEQDADNDEDMDEATFEDPNSAAAYPGSQSASRPTSVRLQRAERKISMLREAELNLTRKARNDDLAIQEQGLNFIRNLICLPSTDMPSPPGDMVEYIFTELGQEQLFRILSSKLKVKVLHPFGRKHANAPDSRVLYPQAKVIEAVVYVLVHIAASLPKHRQLVMAQTELLKLLHGHINSRDTEVRRALCHLLSNLGEREEDHVGGEQRALELKKLGFLAKLEELVDKDSDLDVRETAKAAAWRIKLAPNA</sequence>
<feature type="region of interest" description="Disordered" evidence="6">
    <location>
        <begin position="597"/>
        <end position="628"/>
    </location>
</feature>
<keyword evidence="4" id="KW-0677">Repeat</keyword>
<accession>A0AA40BU90</accession>
<dbReference type="InterPro" id="IPR011989">
    <property type="entry name" value="ARM-like"/>
</dbReference>
<comment type="caution">
    <text evidence="7">The sequence shown here is derived from an EMBL/GenBank/DDBJ whole genome shotgun (WGS) entry which is preliminary data.</text>
</comment>
<dbReference type="SUPFAM" id="SSF48371">
    <property type="entry name" value="ARM repeat"/>
    <property type="match status" value="1"/>
</dbReference>
<feature type="compositionally biased region" description="Acidic residues" evidence="6">
    <location>
        <begin position="775"/>
        <end position="789"/>
    </location>
</feature>
<evidence type="ECO:0000313" key="8">
    <source>
        <dbReference type="Proteomes" id="UP001175000"/>
    </source>
</evidence>
<reference evidence="7" key="1">
    <citation type="submission" date="2023-06" db="EMBL/GenBank/DDBJ databases">
        <title>Genome-scale phylogeny and comparative genomics of the fungal order Sordariales.</title>
        <authorList>
            <consortium name="Lawrence Berkeley National Laboratory"/>
            <person name="Hensen N."/>
            <person name="Bonometti L."/>
            <person name="Westerberg I."/>
            <person name="Brannstrom I.O."/>
            <person name="Guillou S."/>
            <person name="Cros-Aarteil S."/>
            <person name="Calhoun S."/>
            <person name="Haridas S."/>
            <person name="Kuo A."/>
            <person name="Mondo S."/>
            <person name="Pangilinan J."/>
            <person name="Riley R."/>
            <person name="Labutti K."/>
            <person name="Andreopoulos B."/>
            <person name="Lipzen A."/>
            <person name="Chen C."/>
            <person name="Yanf M."/>
            <person name="Daum C."/>
            <person name="Ng V."/>
            <person name="Clum A."/>
            <person name="Steindorff A."/>
            <person name="Ohm R."/>
            <person name="Martin F."/>
            <person name="Silar P."/>
            <person name="Natvig D."/>
            <person name="Lalanne C."/>
            <person name="Gautier V."/>
            <person name="Ament-Velasquez S.L."/>
            <person name="Kruys A."/>
            <person name="Hutchinson M.I."/>
            <person name="Powell A.J."/>
            <person name="Barry K."/>
            <person name="Miller A.N."/>
            <person name="Grigoriev I.V."/>
            <person name="Debuchy R."/>
            <person name="Gladieux P."/>
            <person name="Thoren M.H."/>
            <person name="Johannesson H."/>
        </authorList>
    </citation>
    <scope>NUCLEOTIDE SEQUENCE</scope>
    <source>
        <strain evidence="7">CBS 606.72</strain>
    </source>
</reference>
<dbReference type="Proteomes" id="UP001175000">
    <property type="component" value="Unassembled WGS sequence"/>
</dbReference>
<evidence type="ECO:0000256" key="5">
    <source>
        <dbReference type="ARBA" id="ARBA00023242"/>
    </source>
</evidence>
<dbReference type="GO" id="GO:0043161">
    <property type="term" value="P:proteasome-mediated ubiquitin-dependent protein catabolic process"/>
    <property type="evidence" value="ECO:0007669"/>
    <property type="project" value="TreeGrafter"/>
</dbReference>
<name>A0AA40BU90_9PEZI</name>
<evidence type="ECO:0000256" key="2">
    <source>
        <dbReference type="ARBA" id="ARBA00004496"/>
    </source>
</evidence>
<dbReference type="PANTHER" id="PTHR15651:SF7">
    <property type="entry name" value="ARMADILLO REPEAT-CONTAINING PROTEIN 8"/>
    <property type="match status" value="1"/>
</dbReference>
<dbReference type="PANTHER" id="PTHR15651">
    <property type="entry name" value="ARMADILLO REPEAT-CONTAINING PROTEIN 8"/>
    <property type="match status" value="1"/>
</dbReference>
<keyword evidence="5" id="KW-0539">Nucleus</keyword>
<feature type="compositionally biased region" description="Polar residues" evidence="6">
    <location>
        <begin position="800"/>
        <end position="811"/>
    </location>
</feature>
<dbReference type="GO" id="GO:0005634">
    <property type="term" value="C:nucleus"/>
    <property type="evidence" value="ECO:0007669"/>
    <property type="project" value="UniProtKB-SubCell"/>
</dbReference>
<evidence type="ECO:0000256" key="1">
    <source>
        <dbReference type="ARBA" id="ARBA00004123"/>
    </source>
</evidence>
<gene>
    <name evidence="7" type="ORF">B0T14DRAFT_569825</name>
</gene>
<evidence type="ECO:0000256" key="3">
    <source>
        <dbReference type="ARBA" id="ARBA00022490"/>
    </source>
</evidence>
<organism evidence="7 8">
    <name type="scientific">Immersiella caudata</name>
    <dbReference type="NCBI Taxonomy" id="314043"/>
    <lineage>
        <taxon>Eukaryota</taxon>
        <taxon>Fungi</taxon>
        <taxon>Dikarya</taxon>
        <taxon>Ascomycota</taxon>
        <taxon>Pezizomycotina</taxon>
        <taxon>Sordariomycetes</taxon>
        <taxon>Sordariomycetidae</taxon>
        <taxon>Sordariales</taxon>
        <taxon>Lasiosphaeriaceae</taxon>
        <taxon>Immersiella</taxon>
    </lineage>
</organism>
<dbReference type="Gene3D" id="1.25.10.10">
    <property type="entry name" value="Leucine-rich Repeat Variant"/>
    <property type="match status" value="3"/>
</dbReference>
<evidence type="ECO:0000313" key="7">
    <source>
        <dbReference type="EMBL" id="KAK0613820.1"/>
    </source>
</evidence>
<feature type="region of interest" description="Disordered" evidence="6">
    <location>
        <begin position="775"/>
        <end position="811"/>
    </location>
</feature>
<dbReference type="InterPro" id="IPR038739">
    <property type="entry name" value="ARMC8/Vid28"/>
</dbReference>
<keyword evidence="8" id="KW-1185">Reference proteome</keyword>
<keyword evidence="3" id="KW-0963">Cytoplasm</keyword>
<dbReference type="GO" id="GO:0005737">
    <property type="term" value="C:cytoplasm"/>
    <property type="evidence" value="ECO:0007669"/>
    <property type="project" value="UniProtKB-SubCell"/>
</dbReference>
<comment type="subcellular location">
    <subcellularLocation>
        <location evidence="2">Cytoplasm</location>
    </subcellularLocation>
    <subcellularLocation>
        <location evidence="1">Nucleus</location>
    </subcellularLocation>
</comment>
<dbReference type="SMART" id="SM00185">
    <property type="entry name" value="ARM"/>
    <property type="match status" value="5"/>
</dbReference>
<dbReference type="EMBL" id="JAULSU010000006">
    <property type="protein sequence ID" value="KAK0613820.1"/>
    <property type="molecule type" value="Genomic_DNA"/>
</dbReference>